<dbReference type="PANTHER" id="PTHR22642:SF2">
    <property type="entry name" value="PROTEIN LONG AFTER FAR-RED 3"/>
    <property type="match status" value="1"/>
</dbReference>
<dbReference type="SUPFAM" id="SSF51556">
    <property type="entry name" value="Metallo-dependent hydrolases"/>
    <property type="match status" value="1"/>
</dbReference>
<protein>
    <recommendedName>
        <fullName evidence="1">Amidohydrolase 3 domain-containing protein</fullName>
    </recommendedName>
</protein>
<dbReference type="Proteomes" id="UP000054248">
    <property type="component" value="Unassembled WGS sequence"/>
</dbReference>
<dbReference type="EMBL" id="KN823010">
    <property type="protein sequence ID" value="KIO27355.1"/>
    <property type="molecule type" value="Genomic_DNA"/>
</dbReference>
<gene>
    <name evidence="2" type="ORF">M407DRAFT_73298</name>
</gene>
<dbReference type="InterPro" id="IPR032466">
    <property type="entry name" value="Metal_Hydrolase"/>
</dbReference>
<dbReference type="SUPFAM" id="SSF51338">
    <property type="entry name" value="Composite domain of metallo-dependent hydrolases"/>
    <property type="match status" value="1"/>
</dbReference>
<evidence type="ECO:0000313" key="3">
    <source>
        <dbReference type="Proteomes" id="UP000054248"/>
    </source>
</evidence>
<dbReference type="PANTHER" id="PTHR22642">
    <property type="entry name" value="IMIDAZOLONEPROPIONASE"/>
    <property type="match status" value="1"/>
</dbReference>
<dbReference type="Gene3D" id="3.20.20.140">
    <property type="entry name" value="Metal-dependent hydrolases"/>
    <property type="match status" value="1"/>
</dbReference>
<feature type="non-terminal residue" evidence="2">
    <location>
        <position position="1"/>
    </location>
</feature>
<dbReference type="Gene3D" id="3.10.310.70">
    <property type="match status" value="1"/>
</dbReference>
<name>A0A0C3QAN9_9AGAM</name>
<dbReference type="AlphaFoldDB" id="A0A0C3QAN9"/>
<accession>A0A0C3QAN9</accession>
<dbReference type="Pfam" id="PF07969">
    <property type="entry name" value="Amidohydro_3"/>
    <property type="match status" value="1"/>
</dbReference>
<evidence type="ECO:0000259" key="1">
    <source>
        <dbReference type="Pfam" id="PF07969"/>
    </source>
</evidence>
<dbReference type="STRING" id="1051891.A0A0C3QAN9"/>
<dbReference type="InterPro" id="IPR033932">
    <property type="entry name" value="YtcJ-like"/>
</dbReference>
<evidence type="ECO:0000313" key="2">
    <source>
        <dbReference type="EMBL" id="KIO27355.1"/>
    </source>
</evidence>
<dbReference type="GO" id="GO:0016810">
    <property type="term" value="F:hydrolase activity, acting on carbon-nitrogen (but not peptide) bonds"/>
    <property type="evidence" value="ECO:0007669"/>
    <property type="project" value="InterPro"/>
</dbReference>
<reference evidence="3" key="2">
    <citation type="submission" date="2015-01" db="EMBL/GenBank/DDBJ databases">
        <title>Evolutionary Origins and Diversification of the Mycorrhizal Mutualists.</title>
        <authorList>
            <consortium name="DOE Joint Genome Institute"/>
            <consortium name="Mycorrhizal Genomics Consortium"/>
            <person name="Kohler A."/>
            <person name="Kuo A."/>
            <person name="Nagy L.G."/>
            <person name="Floudas D."/>
            <person name="Copeland A."/>
            <person name="Barry K.W."/>
            <person name="Cichocki N."/>
            <person name="Veneault-Fourrey C."/>
            <person name="LaButti K."/>
            <person name="Lindquist E.A."/>
            <person name="Lipzen A."/>
            <person name="Lundell T."/>
            <person name="Morin E."/>
            <person name="Murat C."/>
            <person name="Riley R."/>
            <person name="Ohm R."/>
            <person name="Sun H."/>
            <person name="Tunlid A."/>
            <person name="Henrissat B."/>
            <person name="Grigoriev I.V."/>
            <person name="Hibbett D.S."/>
            <person name="Martin F."/>
        </authorList>
    </citation>
    <scope>NUCLEOTIDE SEQUENCE [LARGE SCALE GENOMIC DNA]</scope>
    <source>
        <strain evidence="3">MUT 4182</strain>
    </source>
</reference>
<dbReference type="InterPro" id="IPR011059">
    <property type="entry name" value="Metal-dep_hydrolase_composite"/>
</dbReference>
<keyword evidence="3" id="KW-1185">Reference proteome</keyword>
<dbReference type="InterPro" id="IPR013108">
    <property type="entry name" value="Amidohydro_3"/>
</dbReference>
<dbReference type="OrthoDB" id="3501663at2759"/>
<dbReference type="CDD" id="cd01300">
    <property type="entry name" value="YtcJ_like"/>
    <property type="match status" value="1"/>
</dbReference>
<dbReference type="HOGENOM" id="CLU_009942_1_1_1"/>
<proteinExistence type="predicted"/>
<sequence length="398" mass="44034">LKNYILSKPEILNDTTIWIQTSGWDQNRFPGKKYPVAADLDADELLRGRPIALSRVDIHAYWVSPRALELLGNLPQQVDGGLIVRDADGKPTGIFVDNAMALVKPTWTALEMISFYNTTMHDALRHGLTSIHDAAAYPPWIAFFKFAADKGALGSWGAALLEGYSDQPENRGLMKVSKERIEEHVRRFIEDGWQVNVHCIGDRANKIVLDAFENALSEDTQKLRHRLEHAQILTQDDIKRVGRLGIIASVQPTHCTSDMSYAETRLGPERVKGAYAWQSLIRNGAPFATGSDFPVEGINPLLGFYAAVTRLDENGESPHGPGGWFPDERLTREQALHGMTLGAAYAGHQEDIIGSLTPGKRADLVILDRDIMRVPPAEILKANVKATIVDGKVVYGKL</sequence>
<organism evidence="2 3">
    <name type="scientific">Tulasnella calospora MUT 4182</name>
    <dbReference type="NCBI Taxonomy" id="1051891"/>
    <lineage>
        <taxon>Eukaryota</taxon>
        <taxon>Fungi</taxon>
        <taxon>Dikarya</taxon>
        <taxon>Basidiomycota</taxon>
        <taxon>Agaricomycotina</taxon>
        <taxon>Agaricomycetes</taxon>
        <taxon>Cantharellales</taxon>
        <taxon>Tulasnellaceae</taxon>
        <taxon>Tulasnella</taxon>
    </lineage>
</organism>
<feature type="domain" description="Amidohydrolase 3" evidence="1">
    <location>
        <begin position="16"/>
        <end position="395"/>
    </location>
</feature>
<reference evidence="2 3" key="1">
    <citation type="submission" date="2014-04" db="EMBL/GenBank/DDBJ databases">
        <authorList>
            <consortium name="DOE Joint Genome Institute"/>
            <person name="Kuo A."/>
            <person name="Girlanda M."/>
            <person name="Perotto S."/>
            <person name="Kohler A."/>
            <person name="Nagy L.G."/>
            <person name="Floudas D."/>
            <person name="Copeland A."/>
            <person name="Barry K.W."/>
            <person name="Cichocki N."/>
            <person name="Veneault-Fourrey C."/>
            <person name="LaButti K."/>
            <person name="Lindquist E.A."/>
            <person name="Lipzen A."/>
            <person name="Lundell T."/>
            <person name="Morin E."/>
            <person name="Murat C."/>
            <person name="Sun H."/>
            <person name="Tunlid A."/>
            <person name="Henrissat B."/>
            <person name="Grigoriev I.V."/>
            <person name="Hibbett D.S."/>
            <person name="Martin F."/>
            <person name="Nordberg H.P."/>
            <person name="Cantor M.N."/>
            <person name="Hua S.X."/>
        </authorList>
    </citation>
    <scope>NUCLEOTIDE SEQUENCE [LARGE SCALE GENOMIC DNA]</scope>
    <source>
        <strain evidence="2 3">MUT 4182</strain>
    </source>
</reference>